<reference evidence="1 2" key="1">
    <citation type="journal article" date="2013" name="Genome Announc.">
        <title>Draft Genome Sequence of Strain JLT2015T, Belonging to the Family Sphingomonadaceae of the Alphaproteobacteria.</title>
        <authorList>
            <person name="Tang K."/>
            <person name="Liu K."/>
            <person name="Li S."/>
            <person name="Jiao N."/>
        </authorList>
    </citation>
    <scope>NUCLEOTIDE SEQUENCE [LARGE SCALE GENOMIC DNA]</scope>
    <source>
        <strain evidence="1 2">JLT2015</strain>
    </source>
</reference>
<evidence type="ECO:0000313" key="1">
    <source>
        <dbReference type="EMBL" id="EMD81870.1"/>
    </source>
</evidence>
<name>M2S939_9SPHN</name>
<organism evidence="1 2">
    <name type="scientific">Pacificimonas flava</name>
    <dbReference type="NCBI Taxonomy" id="1234595"/>
    <lineage>
        <taxon>Bacteria</taxon>
        <taxon>Pseudomonadati</taxon>
        <taxon>Pseudomonadota</taxon>
        <taxon>Alphaproteobacteria</taxon>
        <taxon>Sphingomonadales</taxon>
        <taxon>Sphingosinicellaceae</taxon>
        <taxon>Pacificimonas</taxon>
    </lineage>
</organism>
<accession>M2S939</accession>
<dbReference type="AlphaFoldDB" id="M2S939"/>
<sequence>MRRRRRQEGAQRHCRCRSDGQCEPSAGQAVVDNLAHGVSPGAAPPLQQRHFVSCSHTREAQS</sequence>
<protein>
    <submittedName>
        <fullName evidence="1">Uncharacterized protein</fullName>
    </submittedName>
</protein>
<gene>
    <name evidence="1" type="ORF">C725_2766</name>
</gene>
<dbReference type="EMBL" id="AMRV01000013">
    <property type="protein sequence ID" value="EMD81870.1"/>
    <property type="molecule type" value="Genomic_DNA"/>
</dbReference>
<evidence type="ECO:0000313" key="2">
    <source>
        <dbReference type="Proteomes" id="UP000011717"/>
    </source>
</evidence>
<dbReference type="Proteomes" id="UP000011717">
    <property type="component" value="Unassembled WGS sequence"/>
</dbReference>
<keyword evidence="2" id="KW-1185">Reference proteome</keyword>
<proteinExistence type="predicted"/>
<comment type="caution">
    <text evidence="1">The sequence shown here is derived from an EMBL/GenBank/DDBJ whole genome shotgun (WGS) entry which is preliminary data.</text>
</comment>